<gene>
    <name evidence="9" type="ORF">HNP32_000794</name>
</gene>
<dbReference type="InterPro" id="IPR004089">
    <property type="entry name" value="MCPsignal_dom"/>
</dbReference>
<sequence>MNLDNVRISRKLAGAFALIVAVIVALGVVVFMQVRELEAAKETVALAETVTAKTSHLKRAVDQQESAVLAYILTGKPDHLERIERHKAGFRTGIEEMTAVTAHIPGAGERVEALTKAVTAYQAAVIDPEVRLASRPETRAEAMALTESAIPDQFMEPVDAAFDAIVQAQANRKAAAVEDQSAAFATTKIALGVGVAVAMVLSILFGLGLAKMIAAPIAAMTAAMRRLAGGDKTIVVPAVGRKDEVGEMADALLAFKDAAIANERLEVEAAVARREAEEERARAEAEKARIAEEDHVAVTALGQGLQAMASGDLTHRMTAQVAARSEQLKTDFNTAIAQLEQAVAVVVDNVAAIRSGAGEISQASDDLSRRTEQQAASLEETAAALDQITATVNKTADGARQASSVVQQARGDAETSGKVVHDAVQAMTAIERSSTEIGNIIGVIDEIAFQTNLLALNAGVEAARAGDAGRGFAVVASEVRALAQRSAEAAKEIKTLISASGQQVGQGVALVGQTGEALQRIVSRVAEIDGLVSEISASAQEQATGLQQVNTAVNQMDQVTQQNAAMVEQSTAASHSLSQEADTLASSVARFRTGHAAAPIAARKAAPVPAPARTPQPVAQTVAAIRSQGGAARKPALAVVTDGWEEF</sequence>
<dbReference type="GO" id="GO:0005886">
    <property type="term" value="C:plasma membrane"/>
    <property type="evidence" value="ECO:0007669"/>
    <property type="project" value="TreeGrafter"/>
</dbReference>
<dbReference type="SMART" id="SM00283">
    <property type="entry name" value="MA"/>
    <property type="match status" value="1"/>
</dbReference>
<dbReference type="GO" id="GO:0004888">
    <property type="term" value="F:transmembrane signaling receptor activity"/>
    <property type="evidence" value="ECO:0007669"/>
    <property type="project" value="TreeGrafter"/>
</dbReference>
<keyword evidence="2" id="KW-0145">Chemotaxis</keyword>
<proteinExistence type="inferred from homology"/>
<keyword evidence="6" id="KW-1133">Transmembrane helix</keyword>
<dbReference type="Pfam" id="PF00672">
    <property type="entry name" value="HAMP"/>
    <property type="match status" value="1"/>
</dbReference>
<dbReference type="AlphaFoldDB" id="A0A7W7IMI0"/>
<keyword evidence="10" id="KW-1185">Reference proteome</keyword>
<evidence type="ECO:0000256" key="2">
    <source>
        <dbReference type="ARBA" id="ARBA00022500"/>
    </source>
</evidence>
<dbReference type="PROSITE" id="PS50885">
    <property type="entry name" value="HAMP"/>
    <property type="match status" value="2"/>
</dbReference>
<dbReference type="InterPro" id="IPR051310">
    <property type="entry name" value="MCP_chemotaxis"/>
</dbReference>
<evidence type="ECO:0000256" key="5">
    <source>
        <dbReference type="SAM" id="Coils"/>
    </source>
</evidence>
<feature type="domain" description="HAMP" evidence="8">
    <location>
        <begin position="297"/>
        <end position="344"/>
    </location>
</feature>
<organism evidence="9 10">
    <name type="scientific">Brevundimonas bullata</name>
    <dbReference type="NCBI Taxonomy" id="13160"/>
    <lineage>
        <taxon>Bacteria</taxon>
        <taxon>Pseudomonadati</taxon>
        <taxon>Pseudomonadota</taxon>
        <taxon>Alphaproteobacteria</taxon>
        <taxon>Caulobacterales</taxon>
        <taxon>Caulobacteraceae</taxon>
        <taxon>Brevundimonas</taxon>
    </lineage>
</organism>
<feature type="domain" description="Methyl-accepting transducer" evidence="7">
    <location>
        <begin position="349"/>
        <end position="578"/>
    </location>
</feature>
<feature type="transmembrane region" description="Helical" evidence="6">
    <location>
        <begin position="12"/>
        <end position="32"/>
    </location>
</feature>
<name>A0A7W7IMI0_9CAUL</name>
<comment type="subcellular location">
    <subcellularLocation>
        <location evidence="1">Membrane</location>
    </subcellularLocation>
</comment>
<dbReference type="EMBL" id="JACHKY010000001">
    <property type="protein sequence ID" value="MBB4797080.1"/>
    <property type="molecule type" value="Genomic_DNA"/>
</dbReference>
<dbReference type="Pfam" id="PF00015">
    <property type="entry name" value="MCPsignal"/>
    <property type="match status" value="1"/>
</dbReference>
<keyword evidence="6" id="KW-0472">Membrane</keyword>
<dbReference type="CDD" id="cd11386">
    <property type="entry name" value="MCP_signal"/>
    <property type="match status" value="1"/>
</dbReference>
<dbReference type="SMART" id="SM00304">
    <property type="entry name" value="HAMP"/>
    <property type="match status" value="2"/>
</dbReference>
<dbReference type="RefSeq" id="WP_184267274.1">
    <property type="nucleotide sequence ID" value="NZ_JACHKY010000001.1"/>
</dbReference>
<dbReference type="SUPFAM" id="SSF58104">
    <property type="entry name" value="Methyl-accepting chemotaxis protein (MCP) signaling domain"/>
    <property type="match status" value="1"/>
</dbReference>
<dbReference type="Pfam" id="PF05227">
    <property type="entry name" value="CHASE3"/>
    <property type="match status" value="1"/>
</dbReference>
<protein>
    <submittedName>
        <fullName evidence="9">Methyl-accepting chemotaxis protein</fullName>
    </submittedName>
</protein>
<accession>A0A7W7IMI0</accession>
<dbReference type="InterPro" id="IPR003660">
    <property type="entry name" value="HAMP_dom"/>
</dbReference>
<keyword evidence="6" id="KW-0812">Transmembrane</keyword>
<feature type="coiled-coil region" evidence="5">
    <location>
        <begin position="260"/>
        <end position="294"/>
    </location>
</feature>
<keyword evidence="5" id="KW-0175">Coiled coil</keyword>
<dbReference type="FunFam" id="1.10.287.950:FF:000001">
    <property type="entry name" value="Methyl-accepting chemotaxis sensory transducer"/>
    <property type="match status" value="1"/>
</dbReference>
<dbReference type="GO" id="GO:0007165">
    <property type="term" value="P:signal transduction"/>
    <property type="evidence" value="ECO:0007669"/>
    <property type="project" value="UniProtKB-KW"/>
</dbReference>
<dbReference type="Gene3D" id="1.10.287.950">
    <property type="entry name" value="Methyl-accepting chemotaxis protein"/>
    <property type="match status" value="1"/>
</dbReference>
<dbReference type="Gene3D" id="6.10.340.10">
    <property type="match status" value="1"/>
</dbReference>
<dbReference type="InterPro" id="IPR007891">
    <property type="entry name" value="CHASE3"/>
</dbReference>
<evidence type="ECO:0000256" key="1">
    <source>
        <dbReference type="ARBA" id="ARBA00004370"/>
    </source>
</evidence>
<dbReference type="Proteomes" id="UP000539957">
    <property type="component" value="Unassembled WGS sequence"/>
</dbReference>
<dbReference type="GO" id="GO:0006935">
    <property type="term" value="P:chemotaxis"/>
    <property type="evidence" value="ECO:0007669"/>
    <property type="project" value="UniProtKB-KW"/>
</dbReference>
<keyword evidence="4" id="KW-0807">Transducer</keyword>
<evidence type="ECO:0000256" key="6">
    <source>
        <dbReference type="SAM" id="Phobius"/>
    </source>
</evidence>
<comment type="caution">
    <text evidence="9">The sequence shown here is derived from an EMBL/GenBank/DDBJ whole genome shotgun (WGS) entry which is preliminary data.</text>
</comment>
<evidence type="ECO:0000256" key="4">
    <source>
        <dbReference type="PROSITE-ProRule" id="PRU00284"/>
    </source>
</evidence>
<evidence type="ECO:0000313" key="10">
    <source>
        <dbReference type="Proteomes" id="UP000539957"/>
    </source>
</evidence>
<feature type="domain" description="HAMP" evidence="8">
    <location>
        <begin position="211"/>
        <end position="264"/>
    </location>
</feature>
<dbReference type="PANTHER" id="PTHR43531">
    <property type="entry name" value="PROTEIN ICFG"/>
    <property type="match status" value="1"/>
</dbReference>
<evidence type="ECO:0000313" key="9">
    <source>
        <dbReference type="EMBL" id="MBB4797080.1"/>
    </source>
</evidence>
<dbReference type="PANTHER" id="PTHR43531:SF11">
    <property type="entry name" value="METHYL-ACCEPTING CHEMOTAXIS PROTEIN 3"/>
    <property type="match status" value="1"/>
</dbReference>
<dbReference type="PROSITE" id="PS50111">
    <property type="entry name" value="CHEMOTAXIS_TRANSDUC_2"/>
    <property type="match status" value="1"/>
</dbReference>
<dbReference type="SUPFAM" id="SSF158472">
    <property type="entry name" value="HAMP domain-like"/>
    <property type="match status" value="1"/>
</dbReference>
<comment type="similarity">
    <text evidence="3">Belongs to the methyl-accepting chemotaxis (MCP) protein family.</text>
</comment>
<evidence type="ECO:0000259" key="8">
    <source>
        <dbReference type="PROSITE" id="PS50885"/>
    </source>
</evidence>
<evidence type="ECO:0000259" key="7">
    <source>
        <dbReference type="PROSITE" id="PS50111"/>
    </source>
</evidence>
<evidence type="ECO:0000256" key="3">
    <source>
        <dbReference type="ARBA" id="ARBA00029447"/>
    </source>
</evidence>
<reference evidence="9 10" key="1">
    <citation type="submission" date="2020-08" db="EMBL/GenBank/DDBJ databases">
        <title>Functional genomics of gut bacteria from endangered species of beetles.</title>
        <authorList>
            <person name="Carlos-Shanley C."/>
        </authorList>
    </citation>
    <scope>NUCLEOTIDE SEQUENCE [LARGE SCALE GENOMIC DNA]</scope>
    <source>
        <strain evidence="9 10">S00123</strain>
    </source>
</reference>